<gene>
    <name evidence="1" type="ORF">BJY16_005157</name>
</gene>
<accession>A0A7W7H0I7</accession>
<evidence type="ECO:0000313" key="1">
    <source>
        <dbReference type="EMBL" id="MBB4741698.1"/>
    </source>
</evidence>
<name>A0A7W7H0I7_9ACTN</name>
<dbReference type="AlphaFoldDB" id="A0A7W7H0I7"/>
<protein>
    <submittedName>
        <fullName evidence="1">Uncharacterized protein</fullName>
    </submittedName>
</protein>
<keyword evidence="2" id="KW-1185">Reference proteome</keyword>
<evidence type="ECO:0000313" key="2">
    <source>
        <dbReference type="Proteomes" id="UP000546162"/>
    </source>
</evidence>
<dbReference type="Proteomes" id="UP000546162">
    <property type="component" value="Unassembled WGS sequence"/>
</dbReference>
<organism evidence="1 2">
    <name type="scientific">Actinoplanes octamycinicus</name>
    <dbReference type="NCBI Taxonomy" id="135948"/>
    <lineage>
        <taxon>Bacteria</taxon>
        <taxon>Bacillati</taxon>
        <taxon>Actinomycetota</taxon>
        <taxon>Actinomycetes</taxon>
        <taxon>Micromonosporales</taxon>
        <taxon>Micromonosporaceae</taxon>
        <taxon>Actinoplanes</taxon>
    </lineage>
</organism>
<proteinExistence type="predicted"/>
<comment type="caution">
    <text evidence="1">The sequence shown here is derived from an EMBL/GenBank/DDBJ whole genome shotgun (WGS) entry which is preliminary data.</text>
</comment>
<dbReference type="RefSeq" id="WP_185042147.1">
    <property type="nucleotide sequence ID" value="NZ_BAABFG010000005.1"/>
</dbReference>
<reference evidence="1 2" key="1">
    <citation type="submission" date="2020-08" db="EMBL/GenBank/DDBJ databases">
        <title>Sequencing the genomes of 1000 actinobacteria strains.</title>
        <authorList>
            <person name="Klenk H.-P."/>
        </authorList>
    </citation>
    <scope>NUCLEOTIDE SEQUENCE [LARGE SCALE GENOMIC DNA]</scope>
    <source>
        <strain evidence="1 2">DSM 45809</strain>
    </source>
</reference>
<sequence>MPLIDLDAPRPDPSSRARGGDGRLLVLAVLAFALLGVPGESSPRPGGTVAPVPANGPWQLCEQSGSEITFAQAVTVDSETGEILQTFGCPG</sequence>
<dbReference type="EMBL" id="JACHNB010000001">
    <property type="protein sequence ID" value="MBB4741698.1"/>
    <property type="molecule type" value="Genomic_DNA"/>
</dbReference>